<protein>
    <submittedName>
        <fullName evidence="1">Uncharacterized protein</fullName>
    </submittedName>
</protein>
<evidence type="ECO:0000313" key="2">
    <source>
        <dbReference type="Proteomes" id="UP000003340"/>
    </source>
</evidence>
<keyword evidence="2" id="KW-1185">Reference proteome</keyword>
<reference evidence="1 2" key="2">
    <citation type="submission" date="2009-02" db="EMBL/GenBank/DDBJ databases">
        <title>Draft genome sequence of Clostridium methylpentosum (DSM 5476).</title>
        <authorList>
            <person name="Sudarsanam P."/>
            <person name="Ley R."/>
            <person name="Guruge J."/>
            <person name="Turnbaugh P.J."/>
            <person name="Mahowald M."/>
            <person name="Liep D."/>
            <person name="Gordon J."/>
        </authorList>
    </citation>
    <scope>NUCLEOTIDE SEQUENCE [LARGE SCALE GENOMIC DNA]</scope>
    <source>
        <strain evidence="1 2">DSM 5476</strain>
    </source>
</reference>
<accession>C0EED3</accession>
<dbReference type="Proteomes" id="UP000003340">
    <property type="component" value="Unassembled WGS sequence"/>
</dbReference>
<gene>
    <name evidence="1" type="ORF">CLOSTMETH_02213</name>
</gene>
<name>C0EED3_9FIRM</name>
<dbReference type="HOGENOM" id="CLU_1764851_0_0_9"/>
<sequence>MSEFFVLLCRDLLVVSSLKQRSQAIAAILGGCKITRCTGPRRIKTDLVSEALTIVAISGSRFSGCLFVYRKPLARRVVQKKPTGKDEEMKHLFVSYSCSLATVWNMLICEKNPEEKDRHRKLELWYGGYYIDTVGKKTKTAGKGSGK</sequence>
<reference evidence="1 2" key="1">
    <citation type="submission" date="2009-01" db="EMBL/GenBank/DDBJ databases">
        <authorList>
            <person name="Fulton L."/>
            <person name="Clifton S."/>
            <person name="Fulton B."/>
            <person name="Xu J."/>
            <person name="Minx P."/>
            <person name="Pepin K.H."/>
            <person name="Johnson M."/>
            <person name="Bhonagiri V."/>
            <person name="Nash W.E."/>
            <person name="Mardis E.R."/>
            <person name="Wilson R.K."/>
        </authorList>
    </citation>
    <scope>NUCLEOTIDE SEQUENCE [LARGE SCALE GENOMIC DNA]</scope>
    <source>
        <strain evidence="1 2">DSM 5476</strain>
    </source>
</reference>
<organism evidence="1 2">
    <name type="scientific">[Clostridium] methylpentosum DSM 5476</name>
    <dbReference type="NCBI Taxonomy" id="537013"/>
    <lineage>
        <taxon>Bacteria</taxon>
        <taxon>Bacillati</taxon>
        <taxon>Bacillota</taxon>
        <taxon>Clostridia</taxon>
        <taxon>Eubacteriales</taxon>
        <taxon>Oscillospiraceae</taxon>
        <taxon>Oscillospiraceae incertae sedis</taxon>
    </lineage>
</organism>
<proteinExistence type="predicted"/>
<evidence type="ECO:0000313" key="1">
    <source>
        <dbReference type="EMBL" id="EEG30181.1"/>
    </source>
</evidence>
<dbReference type="EMBL" id="ACEC01000068">
    <property type="protein sequence ID" value="EEG30181.1"/>
    <property type="molecule type" value="Genomic_DNA"/>
</dbReference>
<dbReference type="STRING" id="537013.CLOSTMETH_02213"/>
<comment type="caution">
    <text evidence="1">The sequence shown here is derived from an EMBL/GenBank/DDBJ whole genome shotgun (WGS) entry which is preliminary data.</text>
</comment>
<dbReference type="AlphaFoldDB" id="C0EED3"/>